<feature type="domain" description="N-acetyltransferase" evidence="1">
    <location>
        <begin position="4"/>
        <end position="140"/>
    </location>
</feature>
<evidence type="ECO:0000313" key="3">
    <source>
        <dbReference type="Proteomes" id="UP000233535"/>
    </source>
</evidence>
<proteinExistence type="predicted"/>
<dbReference type="AlphaFoldDB" id="A0A2N3I3K5"/>
<dbReference type="Gene3D" id="3.40.630.30">
    <property type="match status" value="1"/>
</dbReference>
<protein>
    <recommendedName>
        <fullName evidence="1">N-acetyltransferase domain-containing protein</fullName>
    </recommendedName>
</protein>
<evidence type="ECO:0000259" key="1">
    <source>
        <dbReference type="PROSITE" id="PS51186"/>
    </source>
</evidence>
<dbReference type="Pfam" id="PF00583">
    <property type="entry name" value="Acetyltransf_1"/>
    <property type="match status" value="1"/>
</dbReference>
<dbReference type="RefSeq" id="WP_180335614.1">
    <property type="nucleotide sequence ID" value="NZ_MVDD01000002.1"/>
</dbReference>
<dbReference type="InterPro" id="IPR000182">
    <property type="entry name" value="GNAT_dom"/>
</dbReference>
<name>A0A2N3I3K5_9BACT</name>
<dbReference type="SUPFAM" id="SSF55729">
    <property type="entry name" value="Acyl-CoA N-acyltransferases (Nat)"/>
    <property type="match status" value="1"/>
</dbReference>
<comment type="caution">
    <text evidence="2">The sequence shown here is derived from an EMBL/GenBank/DDBJ whole genome shotgun (WGS) entry which is preliminary data.</text>
</comment>
<dbReference type="Proteomes" id="UP000233535">
    <property type="component" value="Unassembled WGS sequence"/>
</dbReference>
<dbReference type="PANTHER" id="PTHR43617">
    <property type="entry name" value="L-AMINO ACID N-ACETYLTRANSFERASE"/>
    <property type="match status" value="1"/>
</dbReference>
<keyword evidence="3" id="KW-1185">Reference proteome</keyword>
<dbReference type="GO" id="GO:0016747">
    <property type="term" value="F:acyltransferase activity, transferring groups other than amino-acyl groups"/>
    <property type="evidence" value="ECO:0007669"/>
    <property type="project" value="InterPro"/>
</dbReference>
<dbReference type="InterPro" id="IPR016181">
    <property type="entry name" value="Acyl_CoA_acyltransferase"/>
</dbReference>
<dbReference type="InterPro" id="IPR050276">
    <property type="entry name" value="MshD_Acetyltransferase"/>
</dbReference>
<dbReference type="PROSITE" id="PS51186">
    <property type="entry name" value="GNAT"/>
    <property type="match status" value="1"/>
</dbReference>
<evidence type="ECO:0000313" key="2">
    <source>
        <dbReference type="EMBL" id="PKQ64894.1"/>
    </source>
</evidence>
<organism evidence="2 3">
    <name type="scientific">Labilibaculum filiforme</name>
    <dbReference type="NCBI Taxonomy" id="1940526"/>
    <lineage>
        <taxon>Bacteria</taxon>
        <taxon>Pseudomonadati</taxon>
        <taxon>Bacteroidota</taxon>
        <taxon>Bacteroidia</taxon>
        <taxon>Marinilabiliales</taxon>
        <taxon>Marinifilaceae</taxon>
        <taxon>Labilibaculum</taxon>
    </lineage>
</organism>
<gene>
    <name evidence="2" type="ORF">BZG02_03320</name>
</gene>
<sequence>MSSIKLREYEALDYQSLLRLWEITDLGGNERGDNATSIERSLLHDGKLWVLERTESKEIIGCCWLTNDSRRLYLHHLGIHPEYQQKGYGKLLTKRALTHAKNLKMQIKLEVHHTNKIALNIYNQLGFKFLEGYEVMIKRK</sequence>
<accession>A0A2N3I3K5</accession>
<dbReference type="EMBL" id="MVDD01000002">
    <property type="protein sequence ID" value="PKQ64894.1"/>
    <property type="molecule type" value="Genomic_DNA"/>
</dbReference>
<dbReference type="CDD" id="cd04301">
    <property type="entry name" value="NAT_SF"/>
    <property type="match status" value="1"/>
</dbReference>
<reference evidence="2 3" key="1">
    <citation type="journal article" date="2017" name="Front. Microbiol.">
        <title>Labilibaculum manganireducens gen. nov., sp. nov. and Labilibaculum filiforme sp. nov., Novel Bacteroidetes Isolated from Subsurface Sediments of the Baltic Sea.</title>
        <authorList>
            <person name="Vandieken V."/>
            <person name="Marshall I.P."/>
            <person name="Niemann H."/>
            <person name="Engelen B."/>
            <person name="Cypionka H."/>
        </authorList>
    </citation>
    <scope>NUCLEOTIDE SEQUENCE [LARGE SCALE GENOMIC DNA]</scope>
    <source>
        <strain evidence="2 3">59.16B</strain>
    </source>
</reference>